<gene>
    <name evidence="4" type="ORF">EXN23_01900</name>
</gene>
<dbReference type="InterPro" id="IPR009061">
    <property type="entry name" value="DNA-bd_dom_put_sf"/>
</dbReference>
<comment type="caution">
    <text evidence="4">The sequence shown here is derived from an EMBL/GenBank/DDBJ whole genome shotgun (WGS) entry which is preliminary data.</text>
</comment>
<dbReference type="SUPFAM" id="SSF53098">
    <property type="entry name" value="Ribonuclease H-like"/>
    <property type="match status" value="1"/>
</dbReference>
<keyword evidence="5" id="KW-1185">Reference proteome</keyword>
<feature type="domain" description="Integrase catalytic" evidence="2">
    <location>
        <begin position="246"/>
        <end position="383"/>
    </location>
</feature>
<sequence length="658" mass="73281">MKQEWFSVAEMIAAKLPDMPKDASGYSRHISRHGWHSQTAKVKKQDGREGGGGFKYHYSLLPGSARSKLAFLHTELPAERTDASKALWAKFEALTNDHKAICRKRLDIVVEVTDMKAAGLPAGKAIEYCANKAAISVRTLYNWLECIEGQARQDWLAALAPSFSPIADGVLPDLAECHPQAWDILASDYLRSEAPAFSACYRRMKATAKKFGWAPIPSERTLRRHMDIKVPHAAQVLARKGKEEAKRLMPAQQRSVAHLAAMQITNTDGHKLDLHVQFPNREKWGRVFLMAIQDIYSRKILSWVLTESETWEAVRTIIGNMVEVHGIPDHLYMDNGKAFASKKISGGAKSRHRYKITEDEVAGLLKTLGIEAHFVTPYSGQSKPIERGWADLAENIAKHPDMTGCYTGRNTQEKPENYGKRAVPLDELEAHVTRCVEEHNARTGRETEMAKGRSFDQVFAESIADPANLPRFASPSQRSLWMLTAETVTARKPDGAIHMFENRYWHKALNQWIGKKLTVRFDPSNLHGAVKIYDPKGRFLCDADCVQNTGFDCAAAAAEMAKARKAKAKDDAAALDSARRLSDLQLKRIMKQGEEKAPTEDAPKRPTVTRLITKSPVAIAPAVSADEISDAEFESKFSRAMAALSGADDTVIPFPTRE</sequence>
<dbReference type="Pfam" id="PF09039">
    <property type="entry name" value="HTH_Tnp_Mu_2"/>
    <property type="match status" value="1"/>
</dbReference>
<dbReference type="InterPro" id="IPR015378">
    <property type="entry name" value="Transposase-like_Mu_C"/>
</dbReference>
<dbReference type="EMBL" id="SGNZ01000001">
    <property type="protein sequence ID" value="TRA97011.1"/>
    <property type="molecule type" value="Genomic_DNA"/>
</dbReference>
<evidence type="ECO:0000313" key="4">
    <source>
        <dbReference type="EMBL" id="TRA97011.1"/>
    </source>
</evidence>
<dbReference type="Proteomes" id="UP000319481">
    <property type="component" value="Unassembled WGS sequence"/>
</dbReference>
<dbReference type="InterPro" id="IPR001584">
    <property type="entry name" value="Integrase_cat-core"/>
</dbReference>
<dbReference type="PANTHER" id="PTHR35004:SF6">
    <property type="entry name" value="TRANSPOSASE"/>
    <property type="match status" value="1"/>
</dbReference>
<dbReference type="InterPro" id="IPR036397">
    <property type="entry name" value="RNaseH_sf"/>
</dbReference>
<dbReference type="Pfam" id="PF02316">
    <property type="entry name" value="HTH_Tnp_Mu_1"/>
    <property type="match status" value="1"/>
</dbReference>
<dbReference type="Gene3D" id="1.10.10.10">
    <property type="entry name" value="Winged helix-like DNA-binding domain superfamily/Winged helix DNA-binding domain"/>
    <property type="match status" value="1"/>
</dbReference>
<evidence type="ECO:0000313" key="5">
    <source>
        <dbReference type="Proteomes" id="UP000319481"/>
    </source>
</evidence>
<dbReference type="Gene3D" id="3.30.420.10">
    <property type="entry name" value="Ribonuclease H-like superfamily/Ribonuclease H"/>
    <property type="match status" value="1"/>
</dbReference>
<dbReference type="Pfam" id="PF09299">
    <property type="entry name" value="Mu-transpos_C"/>
    <property type="match status" value="1"/>
</dbReference>
<evidence type="ECO:0000256" key="1">
    <source>
        <dbReference type="SAM" id="MobiDB-lite"/>
    </source>
</evidence>
<dbReference type="SUPFAM" id="SSF46955">
    <property type="entry name" value="Putative DNA-binding domain"/>
    <property type="match status" value="1"/>
</dbReference>
<dbReference type="Gene3D" id="2.30.30.130">
    <property type="entry name" value="Transposase, Mu, C-terminal"/>
    <property type="match status" value="1"/>
</dbReference>
<feature type="domain" description="HTH Mu-type" evidence="3">
    <location>
        <begin position="4"/>
        <end position="77"/>
    </location>
</feature>
<dbReference type="InterPro" id="IPR004189">
    <property type="entry name" value="Phage_Mu_transposase"/>
</dbReference>
<evidence type="ECO:0000259" key="2">
    <source>
        <dbReference type="PROSITE" id="PS50994"/>
    </source>
</evidence>
<dbReference type="InterPro" id="IPR015126">
    <property type="entry name" value="Mu_I-gamma"/>
</dbReference>
<dbReference type="Pfam" id="PF02914">
    <property type="entry name" value="DDE_2"/>
    <property type="match status" value="1"/>
</dbReference>
<accession>A0ABY3BVC1</accession>
<reference evidence="4 5" key="1">
    <citation type="journal article" date="2019" name="Appl. Microbiol. Biotechnol.">
        <title>Differential efficiency of wild type rhizogenic strains for rol gene transformation of plants.</title>
        <authorList>
            <person name="Desmet S."/>
            <person name="De Keyser E."/>
            <person name="Van Vaerenbergh J."/>
            <person name="Baeyen S."/>
            <person name="Van Huylenbroeck J."/>
            <person name="Geelen D."/>
            <person name="Dhooghe E."/>
        </authorList>
    </citation>
    <scope>NUCLEOTIDE SEQUENCE [LARGE SCALE GENOMIC DNA]</scope>
    <source>
        <strain evidence="4 5">GBBC3283</strain>
    </source>
</reference>
<dbReference type="SUPFAM" id="SSF46689">
    <property type="entry name" value="Homeodomain-like"/>
    <property type="match status" value="2"/>
</dbReference>
<dbReference type="PROSITE" id="PS51702">
    <property type="entry name" value="HTH_MU"/>
    <property type="match status" value="1"/>
</dbReference>
<protein>
    <submittedName>
        <fullName evidence="4">Transposase</fullName>
    </submittedName>
</protein>
<dbReference type="PANTHER" id="PTHR35004">
    <property type="entry name" value="TRANSPOSASE RV3428C-RELATED"/>
    <property type="match status" value="1"/>
</dbReference>
<dbReference type="RefSeq" id="WP_142911661.1">
    <property type="nucleotide sequence ID" value="NZ_SGNZ01000001.1"/>
</dbReference>
<dbReference type="InterPro" id="IPR036388">
    <property type="entry name" value="WH-like_DNA-bd_sf"/>
</dbReference>
<dbReference type="SUPFAM" id="SSF50610">
    <property type="entry name" value="mu transposase, C-terminal domain"/>
    <property type="match status" value="1"/>
</dbReference>
<name>A0ABY3BVC1_9HYPH</name>
<evidence type="ECO:0000259" key="3">
    <source>
        <dbReference type="PROSITE" id="PS51702"/>
    </source>
</evidence>
<organism evidence="4 5">
    <name type="scientific">Agrobacterium salinitolerans</name>
    <dbReference type="NCBI Taxonomy" id="1183413"/>
    <lineage>
        <taxon>Bacteria</taxon>
        <taxon>Pseudomonadati</taxon>
        <taxon>Pseudomonadota</taxon>
        <taxon>Alphaproteobacteria</taxon>
        <taxon>Hyphomicrobiales</taxon>
        <taxon>Rhizobiaceae</taxon>
        <taxon>Rhizobium/Agrobacterium group</taxon>
        <taxon>Agrobacterium</taxon>
    </lineage>
</organism>
<dbReference type="PROSITE" id="PS50994">
    <property type="entry name" value="INTEGRASE"/>
    <property type="match status" value="1"/>
</dbReference>
<feature type="region of interest" description="Disordered" evidence="1">
    <location>
        <begin position="27"/>
        <end position="48"/>
    </location>
</feature>
<dbReference type="InterPro" id="IPR003314">
    <property type="entry name" value="Mu-type_HTH"/>
</dbReference>
<dbReference type="InterPro" id="IPR009057">
    <property type="entry name" value="Homeodomain-like_sf"/>
</dbReference>
<dbReference type="InterPro" id="IPR012337">
    <property type="entry name" value="RNaseH-like_sf"/>
</dbReference>
<dbReference type="InterPro" id="IPR009004">
    <property type="entry name" value="Transposase_Mu_C"/>
</dbReference>
<proteinExistence type="predicted"/>
<dbReference type="Gene3D" id="1.10.10.60">
    <property type="entry name" value="Homeodomain-like"/>
    <property type="match status" value="2"/>
</dbReference>